<dbReference type="STRING" id="1121939.L861_05105"/>
<keyword evidence="4" id="KW-1185">Reference proteome</keyword>
<organism evidence="3 4">
    <name type="scientific">Litchfieldella anticariensis (strain DSM 16096 / CECT 5854 / CIP 108499 / LMG 22089 / FP35)</name>
    <name type="common">Halomonas anticariensis</name>
    <dbReference type="NCBI Taxonomy" id="1121939"/>
    <lineage>
        <taxon>Bacteria</taxon>
        <taxon>Pseudomonadati</taxon>
        <taxon>Pseudomonadota</taxon>
        <taxon>Gammaproteobacteria</taxon>
        <taxon>Oceanospirillales</taxon>
        <taxon>Halomonadaceae</taxon>
        <taxon>Litchfieldella</taxon>
    </lineage>
</organism>
<dbReference type="PATRIC" id="fig|1121939.11.peg.3070"/>
<dbReference type="OrthoDB" id="6050524at2"/>
<evidence type="ECO:0000256" key="1">
    <source>
        <dbReference type="SAM" id="Phobius"/>
    </source>
</evidence>
<keyword evidence="1" id="KW-0812">Transmembrane</keyword>
<dbReference type="eggNOG" id="ENOG5033PTB">
    <property type="taxonomic scope" value="Bacteria"/>
</dbReference>
<evidence type="ECO:0000259" key="2">
    <source>
        <dbReference type="Pfam" id="PF20455"/>
    </source>
</evidence>
<evidence type="ECO:0000313" key="3">
    <source>
        <dbReference type="EMBL" id="EPC01418.1"/>
    </source>
</evidence>
<feature type="transmembrane region" description="Helical" evidence="1">
    <location>
        <begin position="89"/>
        <end position="112"/>
    </location>
</feature>
<name>S2KLU8_LITA3</name>
<dbReference type="AlphaFoldDB" id="S2KLU8"/>
<dbReference type="EMBL" id="ASTJ01000035">
    <property type="protein sequence ID" value="EPC01418.1"/>
    <property type="molecule type" value="Genomic_DNA"/>
</dbReference>
<gene>
    <name evidence="3" type="ORF">L861_05105</name>
</gene>
<feature type="domain" description="DUF6708" evidence="2">
    <location>
        <begin position="103"/>
        <end position="299"/>
    </location>
</feature>
<dbReference type="Pfam" id="PF20455">
    <property type="entry name" value="DUF6708"/>
    <property type="match status" value="1"/>
</dbReference>
<dbReference type="RefSeq" id="WP_016417590.1">
    <property type="nucleotide sequence ID" value="NZ_KE332392.1"/>
</dbReference>
<evidence type="ECO:0000313" key="4">
    <source>
        <dbReference type="Proteomes" id="UP000014463"/>
    </source>
</evidence>
<comment type="caution">
    <text evidence="3">The sequence shown here is derived from an EMBL/GenBank/DDBJ whole genome shotgun (WGS) entry which is preliminary data.</text>
</comment>
<accession>S2KLU8</accession>
<feature type="transmembrane region" description="Helical" evidence="1">
    <location>
        <begin position="60"/>
        <end position="80"/>
    </location>
</feature>
<dbReference type="Proteomes" id="UP000014463">
    <property type="component" value="Unassembled WGS sequence"/>
</dbReference>
<proteinExistence type="predicted"/>
<keyword evidence="1" id="KW-0472">Membrane</keyword>
<protein>
    <recommendedName>
        <fullName evidence="2">DUF6708 domain-containing protein</fullName>
    </recommendedName>
</protein>
<dbReference type="InterPro" id="IPR046554">
    <property type="entry name" value="DUF6708"/>
</dbReference>
<keyword evidence="1" id="KW-1133">Transmembrane helix</keyword>
<reference evidence="3 4" key="1">
    <citation type="journal article" date="2013" name="Genome Announc.">
        <title>Draft genome sequence of the moderately halophilic gammaproteobacterium Halomonas anticariensis FP35.</title>
        <authorList>
            <person name="Tahrioui A."/>
            <person name="Quesada E."/>
            <person name="Llamas I."/>
        </authorList>
    </citation>
    <scope>NUCLEOTIDE SEQUENCE [LARGE SCALE GENOMIC DNA]</scope>
    <source>
        <strain evidence="4">DSM 16096 / CECT 5854 / LMG 22089 / FP35</strain>
    </source>
</reference>
<sequence>MHSIRTFFADLSQKAGLVDEVIRLSPQRPAAKQPFQLGDVQEQNEVYLDLGTGADFSKGGLTGILAWGAFYMALLGLLALRQEGQLDNYLILIGTLSGVVSVIFLIEVLLPFPMPVRFNRRTREVYFQDRHKLYHVPWDEAVAWMQQTRQVTQYTGATRMTLLQLLLQRFRRPEEVIALQLSLPLGKTPEIQGMLWEYLRCYMEKGPWFDDHGTPLAESNREEVLERRRGKKADLKGIWRMHMDDLRKGTETRSGVAMFVAVHLLFYPNFLVQDWTTAVARRRAEKRQWHALVRERCRADGPTTRLYDLELAEGLHPEAAAAASSTGG</sequence>